<gene>
    <name evidence="2" type="ORF">MKW98_020460</name>
</gene>
<feature type="region of interest" description="Disordered" evidence="1">
    <location>
        <begin position="1"/>
        <end position="48"/>
    </location>
</feature>
<accession>A0AAD4RWN0</accession>
<proteinExistence type="predicted"/>
<organism evidence="2 3">
    <name type="scientific">Papaver atlanticum</name>
    <dbReference type="NCBI Taxonomy" id="357466"/>
    <lineage>
        <taxon>Eukaryota</taxon>
        <taxon>Viridiplantae</taxon>
        <taxon>Streptophyta</taxon>
        <taxon>Embryophyta</taxon>
        <taxon>Tracheophyta</taxon>
        <taxon>Spermatophyta</taxon>
        <taxon>Magnoliopsida</taxon>
        <taxon>Ranunculales</taxon>
        <taxon>Papaveraceae</taxon>
        <taxon>Papaveroideae</taxon>
        <taxon>Papaver</taxon>
    </lineage>
</organism>
<evidence type="ECO:0000313" key="2">
    <source>
        <dbReference type="EMBL" id="KAI3835344.1"/>
    </source>
</evidence>
<name>A0AAD4RWN0_9MAGN</name>
<evidence type="ECO:0000256" key="1">
    <source>
        <dbReference type="SAM" id="MobiDB-lite"/>
    </source>
</evidence>
<feature type="region of interest" description="Disordered" evidence="1">
    <location>
        <begin position="147"/>
        <end position="181"/>
    </location>
</feature>
<feature type="compositionally biased region" description="Low complexity" evidence="1">
    <location>
        <begin position="25"/>
        <end position="38"/>
    </location>
</feature>
<protein>
    <submittedName>
        <fullName evidence="2">Uncharacterized protein</fullName>
    </submittedName>
</protein>
<feature type="compositionally biased region" description="Pro residues" evidence="1">
    <location>
        <begin position="7"/>
        <end position="24"/>
    </location>
</feature>
<dbReference type="Proteomes" id="UP001202328">
    <property type="component" value="Unassembled WGS sequence"/>
</dbReference>
<reference evidence="2" key="1">
    <citation type="submission" date="2022-04" db="EMBL/GenBank/DDBJ databases">
        <title>A functionally conserved STORR gene fusion in Papaver species that diverged 16.8 million years ago.</title>
        <authorList>
            <person name="Catania T."/>
        </authorList>
    </citation>
    <scope>NUCLEOTIDE SEQUENCE</scope>
    <source>
        <strain evidence="2">S-188037</strain>
    </source>
</reference>
<sequence length="346" mass="38453">MEISPSPSLPPPSPSPPQPTPPTPQSYLSSLSLRQSPTTTPPSIPPQNPLIPSTILSFCHLFVNQIPKFDYKNHQEQRSFFFFVEDSDRDSILNEEFGYTSVMESKIEISVSQGLCGHTKRSKPKFITSNTKFEDCMLIFGEPGRRSSCGESCPTGRYNSRTEDGERQQQKIQRPGSTTTITASGTTEFNELFCGVLTGPRMGLLENSGNNRRYSDQIELLKLGKRQSGCYSVESSSRLEVNHVLLEEVGVINHVVINTELSISDKSITLVSDAGEDVEGMIINCTFSPVSHSSSTEKFPALRMWFLISSNYPLCSPVLLDCSHDSQSLHPSLARRRLGHVTFRNL</sequence>
<evidence type="ECO:0000313" key="3">
    <source>
        <dbReference type="Proteomes" id="UP001202328"/>
    </source>
</evidence>
<keyword evidence="3" id="KW-1185">Reference proteome</keyword>
<dbReference type="AlphaFoldDB" id="A0AAD4RWN0"/>
<dbReference type="EMBL" id="JAJJMB010017752">
    <property type="protein sequence ID" value="KAI3835344.1"/>
    <property type="molecule type" value="Genomic_DNA"/>
</dbReference>
<comment type="caution">
    <text evidence="2">The sequence shown here is derived from an EMBL/GenBank/DDBJ whole genome shotgun (WGS) entry which is preliminary data.</text>
</comment>
<feature type="compositionally biased region" description="Pro residues" evidence="1">
    <location>
        <begin position="39"/>
        <end position="48"/>
    </location>
</feature>
<feature type="compositionally biased region" description="Basic and acidic residues" evidence="1">
    <location>
        <begin position="160"/>
        <end position="169"/>
    </location>
</feature>